<feature type="transmembrane region" description="Helical" evidence="1">
    <location>
        <begin position="134"/>
        <end position="156"/>
    </location>
</feature>
<keyword evidence="1" id="KW-0812">Transmembrane</keyword>
<accession>A0A379PKM0</accession>
<keyword evidence="1" id="KW-1133">Transmembrane helix</keyword>
<feature type="transmembrane region" description="Helical" evidence="1">
    <location>
        <begin position="102"/>
        <end position="122"/>
    </location>
</feature>
<organism evidence="2 3">
    <name type="scientific">Roseomonas mucosa</name>
    <dbReference type="NCBI Taxonomy" id="207340"/>
    <lineage>
        <taxon>Bacteria</taxon>
        <taxon>Pseudomonadati</taxon>
        <taxon>Pseudomonadota</taxon>
        <taxon>Alphaproteobacteria</taxon>
        <taxon>Acetobacterales</taxon>
        <taxon>Roseomonadaceae</taxon>
        <taxon>Roseomonas</taxon>
    </lineage>
</organism>
<dbReference type="Proteomes" id="UP000254919">
    <property type="component" value="Unassembled WGS sequence"/>
</dbReference>
<name>A0A379PKM0_9PROT</name>
<gene>
    <name evidence="2" type="ORF">NCTC13291_04365</name>
</gene>
<evidence type="ECO:0000313" key="3">
    <source>
        <dbReference type="Proteomes" id="UP000254919"/>
    </source>
</evidence>
<dbReference type="RefSeq" id="WP_126281768.1">
    <property type="nucleotide sequence ID" value="NZ_CBCSHT010000160.1"/>
</dbReference>
<keyword evidence="1" id="KW-0472">Membrane</keyword>
<sequence>MAIDLGPGLQGDHPGSRRRFGWLLAGPRWAARRAAETTGVAEIRSGYGLVRGLVAAIRREPAPVRGPIADEDGRLDPGATAFAMGLTEFELKRRWLRRRRQTARVAWGCFAAGWAALGLWTWQMTVLPAGQGRFWAAVQFLPFCAAFFVLAFRNAWANWQLRTRRLGSAGEYLRSADRFWPSAG</sequence>
<evidence type="ECO:0000313" key="2">
    <source>
        <dbReference type="EMBL" id="SUE95478.1"/>
    </source>
</evidence>
<reference evidence="2 3" key="1">
    <citation type="submission" date="2018-06" db="EMBL/GenBank/DDBJ databases">
        <authorList>
            <consortium name="Pathogen Informatics"/>
            <person name="Doyle S."/>
        </authorList>
    </citation>
    <scope>NUCLEOTIDE SEQUENCE [LARGE SCALE GENOMIC DNA]</scope>
    <source>
        <strain evidence="2 3">NCTC13291</strain>
    </source>
</reference>
<evidence type="ECO:0000256" key="1">
    <source>
        <dbReference type="SAM" id="Phobius"/>
    </source>
</evidence>
<dbReference type="EMBL" id="UGVN01000003">
    <property type="protein sequence ID" value="SUE95478.1"/>
    <property type="molecule type" value="Genomic_DNA"/>
</dbReference>
<protein>
    <submittedName>
        <fullName evidence="2">Uncharacterized protein</fullName>
    </submittedName>
</protein>
<proteinExistence type="predicted"/>
<dbReference type="AlphaFoldDB" id="A0A379PKM0"/>